<protein>
    <submittedName>
        <fullName evidence="1">Uncharacterized protein</fullName>
    </submittedName>
</protein>
<reference evidence="1" key="2">
    <citation type="submission" date="2020-09" db="EMBL/GenBank/DDBJ databases">
        <authorList>
            <person name="Sun Q."/>
            <person name="Ohkuma M."/>
        </authorList>
    </citation>
    <scope>NUCLEOTIDE SEQUENCE</scope>
    <source>
        <strain evidence="1">JCM 3172</strain>
    </source>
</reference>
<sequence length="149" mass="15976">MDMSAVREAIADAARAVVLPDGVGKLTCSGYTPDSITPPHFFAGEYAVEFDKAMRRSLDEVELTCRVLVGRADDRSAQRTLDRMLSGAGPASLKAAIEAARGAPGEFALGGLAHDLHVMRVQGYRWYEHQGIQYVGAELIIKIIGEGSA</sequence>
<dbReference type="EMBL" id="BMQQ01000016">
    <property type="protein sequence ID" value="GGT43375.1"/>
    <property type="molecule type" value="Genomic_DNA"/>
</dbReference>
<proteinExistence type="predicted"/>
<accession>A0A918H7R9</accession>
<dbReference type="AlphaFoldDB" id="A0A918H7R9"/>
<reference evidence="1" key="1">
    <citation type="journal article" date="2014" name="Int. J. Syst. Evol. Microbiol.">
        <title>Complete genome sequence of Corynebacterium casei LMG S-19264T (=DSM 44701T), isolated from a smear-ripened cheese.</title>
        <authorList>
            <consortium name="US DOE Joint Genome Institute (JGI-PGF)"/>
            <person name="Walter F."/>
            <person name="Albersmeier A."/>
            <person name="Kalinowski J."/>
            <person name="Ruckert C."/>
        </authorList>
    </citation>
    <scope>NUCLEOTIDE SEQUENCE</scope>
    <source>
        <strain evidence="1">JCM 3172</strain>
    </source>
</reference>
<organism evidence="1 2">
    <name type="scientific">Streptomyces purpureus</name>
    <dbReference type="NCBI Taxonomy" id="1951"/>
    <lineage>
        <taxon>Bacteria</taxon>
        <taxon>Bacillati</taxon>
        <taxon>Actinomycetota</taxon>
        <taxon>Actinomycetes</taxon>
        <taxon>Kitasatosporales</taxon>
        <taxon>Streptomycetaceae</taxon>
        <taxon>Streptomyces</taxon>
    </lineage>
</organism>
<comment type="caution">
    <text evidence="1">The sequence shown here is derived from an EMBL/GenBank/DDBJ whole genome shotgun (WGS) entry which is preliminary data.</text>
</comment>
<name>A0A918H7R9_9ACTN</name>
<gene>
    <name evidence="1" type="ORF">GCM10014713_41310</name>
</gene>
<keyword evidence="2" id="KW-1185">Reference proteome</keyword>
<dbReference type="Proteomes" id="UP000619486">
    <property type="component" value="Unassembled WGS sequence"/>
</dbReference>
<evidence type="ECO:0000313" key="2">
    <source>
        <dbReference type="Proteomes" id="UP000619486"/>
    </source>
</evidence>
<evidence type="ECO:0000313" key="1">
    <source>
        <dbReference type="EMBL" id="GGT43375.1"/>
    </source>
</evidence>